<dbReference type="AlphaFoldDB" id="A0A3S3UCZ4"/>
<dbReference type="Proteomes" id="UP000287853">
    <property type="component" value="Unassembled WGS sequence"/>
</dbReference>
<sequence length="102" mass="11460">MRGSRERFFLIIGSCRTGGTVLDFLISFADRPVEEQGRVPAVFLRIYSNTDSLYINIGGLISWSGEQKVEDLNDGDERGVMILDCYKKNERRIAGGLLMSKP</sequence>
<keyword evidence="2" id="KW-1185">Reference proteome</keyword>
<accession>A0A3S3UCZ4</accession>
<proteinExistence type="predicted"/>
<evidence type="ECO:0000313" key="1">
    <source>
        <dbReference type="EMBL" id="RWX47331.1"/>
    </source>
</evidence>
<reference evidence="1 2" key="1">
    <citation type="submission" date="2017-01" db="EMBL/GenBank/DDBJ databases">
        <title>The cable genome- insights into the physiology and evolution of filamentous bacteria capable of sulfide oxidation via long distance electron transfer.</title>
        <authorList>
            <person name="Schreiber L."/>
            <person name="Bjerg J.T."/>
            <person name="Boggild A."/>
            <person name="Van De Vossenberg J."/>
            <person name="Meysman F."/>
            <person name="Nielsen L.P."/>
            <person name="Schramm A."/>
            <person name="Kjeldsen K.U."/>
        </authorList>
    </citation>
    <scope>NUCLEOTIDE SEQUENCE [LARGE SCALE GENOMIC DNA]</scope>
    <source>
        <strain evidence="1">MCF</strain>
    </source>
</reference>
<protein>
    <submittedName>
        <fullName evidence="1">Uncharacterized protein</fullName>
    </submittedName>
</protein>
<name>A0A3S3UCZ4_9BACT</name>
<organism evidence="1 2">
    <name type="scientific">Candidatus Electrothrix aarhusensis</name>
    <dbReference type="NCBI Taxonomy" id="1859131"/>
    <lineage>
        <taxon>Bacteria</taxon>
        <taxon>Pseudomonadati</taxon>
        <taxon>Thermodesulfobacteriota</taxon>
        <taxon>Desulfobulbia</taxon>
        <taxon>Desulfobulbales</taxon>
        <taxon>Desulfobulbaceae</taxon>
        <taxon>Candidatus Electrothrix</taxon>
    </lineage>
</organism>
<gene>
    <name evidence="1" type="ORF">H206_03615</name>
</gene>
<evidence type="ECO:0000313" key="2">
    <source>
        <dbReference type="Proteomes" id="UP000287853"/>
    </source>
</evidence>
<comment type="caution">
    <text evidence="1">The sequence shown here is derived from an EMBL/GenBank/DDBJ whole genome shotgun (WGS) entry which is preliminary data.</text>
</comment>
<dbReference type="EMBL" id="MTKO01000035">
    <property type="protein sequence ID" value="RWX47331.1"/>
    <property type="molecule type" value="Genomic_DNA"/>
</dbReference>